<sequence>MNPTLGMLYFSAVAVGLIKGDAVRVYNLTGVSDPIQQQLQRDDIIYRDYQDGDRPKYDCADHDEICYVAIDKSDSPHTVVGVIEMHIPDKGMEQELKELIMAKVPPSKRDGIIGYINFIFVMTNWRVATNLIEKKLTDIKEKMPKVVAIIAMLCISGGQDADNLCALPAVKVMSYTISRL</sequence>
<dbReference type="Proteomes" id="UP000591131">
    <property type="component" value="Unassembled WGS sequence"/>
</dbReference>
<reference evidence="1 2" key="1">
    <citation type="submission" date="2020-04" db="EMBL/GenBank/DDBJ databases">
        <title>Perkinsus chesapeaki whole genome sequence.</title>
        <authorList>
            <person name="Bogema D.R."/>
        </authorList>
    </citation>
    <scope>NUCLEOTIDE SEQUENCE [LARGE SCALE GENOMIC DNA]</scope>
    <source>
        <strain evidence="1">ATCC PRA-425</strain>
    </source>
</reference>
<protein>
    <submittedName>
        <fullName evidence="1">Uncharacterized protein</fullName>
    </submittedName>
</protein>
<dbReference type="EMBL" id="JAAPAO010001298">
    <property type="protein sequence ID" value="KAF4650274.1"/>
    <property type="molecule type" value="Genomic_DNA"/>
</dbReference>
<dbReference type="AlphaFoldDB" id="A0A7J6KTV9"/>
<name>A0A7J6KTV9_PERCH</name>
<proteinExistence type="predicted"/>
<comment type="caution">
    <text evidence="1">The sequence shown here is derived from an EMBL/GenBank/DDBJ whole genome shotgun (WGS) entry which is preliminary data.</text>
</comment>
<organism evidence="1 2">
    <name type="scientific">Perkinsus chesapeaki</name>
    <name type="common">Clam parasite</name>
    <name type="synonym">Perkinsus andrewsi</name>
    <dbReference type="NCBI Taxonomy" id="330153"/>
    <lineage>
        <taxon>Eukaryota</taxon>
        <taxon>Sar</taxon>
        <taxon>Alveolata</taxon>
        <taxon>Perkinsozoa</taxon>
        <taxon>Perkinsea</taxon>
        <taxon>Perkinsida</taxon>
        <taxon>Perkinsidae</taxon>
        <taxon>Perkinsus</taxon>
    </lineage>
</organism>
<accession>A0A7J6KTV9</accession>
<keyword evidence="2" id="KW-1185">Reference proteome</keyword>
<evidence type="ECO:0000313" key="1">
    <source>
        <dbReference type="EMBL" id="KAF4650274.1"/>
    </source>
</evidence>
<dbReference type="OrthoDB" id="10611185at2759"/>
<evidence type="ECO:0000313" key="2">
    <source>
        <dbReference type="Proteomes" id="UP000591131"/>
    </source>
</evidence>
<gene>
    <name evidence="1" type="ORF">FOL47_001269</name>
</gene>